<name>A0ABV7F850_9BURK</name>
<accession>A0ABV7F850</accession>
<comment type="caution">
    <text evidence="1">The sequence shown here is derived from an EMBL/GenBank/DDBJ whole genome shotgun (WGS) entry which is preliminary data.</text>
</comment>
<protein>
    <recommendedName>
        <fullName evidence="3">Integrase</fullName>
    </recommendedName>
</protein>
<organism evidence="1 2">
    <name type="scientific">Undibacterium arcticum</name>
    <dbReference type="NCBI Taxonomy" id="1762892"/>
    <lineage>
        <taxon>Bacteria</taxon>
        <taxon>Pseudomonadati</taxon>
        <taxon>Pseudomonadota</taxon>
        <taxon>Betaproteobacteria</taxon>
        <taxon>Burkholderiales</taxon>
        <taxon>Oxalobacteraceae</taxon>
        <taxon>Undibacterium</taxon>
    </lineage>
</organism>
<proteinExistence type="predicted"/>
<dbReference type="RefSeq" id="WP_390328749.1">
    <property type="nucleotide sequence ID" value="NZ_JBHRTP010000109.1"/>
</dbReference>
<reference evidence="2" key="1">
    <citation type="journal article" date="2019" name="Int. J. Syst. Evol. Microbiol.">
        <title>The Global Catalogue of Microorganisms (GCM) 10K type strain sequencing project: providing services to taxonomists for standard genome sequencing and annotation.</title>
        <authorList>
            <consortium name="The Broad Institute Genomics Platform"/>
            <consortium name="The Broad Institute Genome Sequencing Center for Infectious Disease"/>
            <person name="Wu L."/>
            <person name="Ma J."/>
        </authorList>
    </citation>
    <scope>NUCLEOTIDE SEQUENCE [LARGE SCALE GENOMIC DNA]</scope>
    <source>
        <strain evidence="2">KCTC 42986</strain>
    </source>
</reference>
<evidence type="ECO:0000313" key="1">
    <source>
        <dbReference type="EMBL" id="MFC3111293.1"/>
    </source>
</evidence>
<keyword evidence="2" id="KW-1185">Reference proteome</keyword>
<gene>
    <name evidence="1" type="ORF">ACFOFO_25670</name>
</gene>
<evidence type="ECO:0000313" key="2">
    <source>
        <dbReference type="Proteomes" id="UP001595530"/>
    </source>
</evidence>
<dbReference type="PANTHER" id="PTHR35004">
    <property type="entry name" value="TRANSPOSASE RV3428C-RELATED"/>
    <property type="match status" value="1"/>
</dbReference>
<evidence type="ECO:0008006" key="3">
    <source>
        <dbReference type="Google" id="ProtNLM"/>
    </source>
</evidence>
<dbReference type="EMBL" id="JBHRTP010000109">
    <property type="protein sequence ID" value="MFC3111293.1"/>
    <property type="molecule type" value="Genomic_DNA"/>
</dbReference>
<dbReference type="Proteomes" id="UP001595530">
    <property type="component" value="Unassembled WGS sequence"/>
</dbReference>
<sequence length="234" mass="25892">MADALPAALQRPEPSFGEASRLDDWLANLPAEGVRDMCAWEQFCRFAREPERRKVGVDARIAIGGTAYQVEPDMAGETVVLLWGLFDDEMYVEFDAEKFGPYRPVSGPVPLHRYRAFKRGKADERADRIRALADQLDLPISALAGSDMRLSPSATAISLPHQPFDAEAHEYHFVSVIAAKLAIADDLAQPLAKIAPADRAFIDQVLGETLTRSVVLARIRDYFRNKKTGGEHAS</sequence>
<dbReference type="PANTHER" id="PTHR35004:SF7">
    <property type="entry name" value="INTEGRASE PROTEIN"/>
    <property type="match status" value="1"/>
</dbReference>